<comment type="catalytic activity">
    <reaction evidence="1">
        <text>a myo-inositol phosphate + H2O = myo-inositol + phosphate</text>
        <dbReference type="Rhea" id="RHEA:24056"/>
        <dbReference type="ChEBI" id="CHEBI:15377"/>
        <dbReference type="ChEBI" id="CHEBI:17268"/>
        <dbReference type="ChEBI" id="CHEBI:43474"/>
        <dbReference type="ChEBI" id="CHEBI:84139"/>
        <dbReference type="EC" id="3.1.3.25"/>
    </reaction>
</comment>
<keyword evidence="6 9" id="KW-0479">Metal-binding</keyword>
<dbReference type="InterPro" id="IPR000760">
    <property type="entry name" value="Inositol_monophosphatase-like"/>
</dbReference>
<keyword evidence="11" id="KW-1185">Reference proteome</keyword>
<dbReference type="AlphaFoldDB" id="A0A916VXM2"/>
<keyword evidence="7" id="KW-0378">Hydrolase</keyword>
<dbReference type="PANTHER" id="PTHR20854">
    <property type="entry name" value="INOSITOL MONOPHOSPHATASE"/>
    <property type="match status" value="1"/>
</dbReference>
<dbReference type="Proteomes" id="UP000596977">
    <property type="component" value="Unassembled WGS sequence"/>
</dbReference>
<dbReference type="GO" id="GO:0006020">
    <property type="term" value="P:inositol metabolic process"/>
    <property type="evidence" value="ECO:0007669"/>
    <property type="project" value="TreeGrafter"/>
</dbReference>
<feature type="binding site" evidence="9">
    <location>
        <position position="77"/>
    </location>
    <ligand>
        <name>Mg(2+)</name>
        <dbReference type="ChEBI" id="CHEBI:18420"/>
        <label>1</label>
        <note>catalytic</note>
    </ligand>
</feature>
<sequence length="271" mass="29324">MLQSAIHPDHQARHIAVKSIAKQAGALALDYFLRRDVLTIEAKANPQDVVSIADRNVETLIREQIAVAFPDDGIMGEEHAPVPTKTGYTWIIDPIDGTSPFVMGLPDWCVSIAVHDGEKTIASAIDTPRARDFYHGVKGGGAWLNDQQIFVDPVRGVKDGLIGMGANYRIPEHYIVTFTQRLMSARGMFYRNGSGALMLAYVAAGRLAGYFEPHINAWDCLAAILLIEEAGGYVMPYAEHGDLTKGDAILAAAPGAKDDLLAMADGLKLPL</sequence>
<protein>
    <recommendedName>
        <fullName evidence="5">Inositol-1-monophosphatase</fullName>
        <ecNumber evidence="4">3.1.3.25</ecNumber>
    </recommendedName>
</protein>
<dbReference type="GO" id="GO:0046872">
    <property type="term" value="F:metal ion binding"/>
    <property type="evidence" value="ECO:0007669"/>
    <property type="project" value="UniProtKB-KW"/>
</dbReference>
<dbReference type="EMBL" id="BMKB01000003">
    <property type="protein sequence ID" value="GGA49652.1"/>
    <property type="molecule type" value="Genomic_DNA"/>
</dbReference>
<dbReference type="GO" id="GO:0008934">
    <property type="term" value="F:inositol monophosphate 1-phosphatase activity"/>
    <property type="evidence" value="ECO:0007669"/>
    <property type="project" value="TreeGrafter"/>
</dbReference>
<evidence type="ECO:0000256" key="5">
    <source>
        <dbReference type="ARBA" id="ARBA00019784"/>
    </source>
</evidence>
<reference evidence="10 11" key="1">
    <citation type="journal article" date="2014" name="Int. J. Syst. Evol. Microbiol.">
        <title>Complete genome sequence of Corynebacterium casei LMG S-19264T (=DSM 44701T), isolated from a smear-ripened cheese.</title>
        <authorList>
            <consortium name="US DOE Joint Genome Institute (JGI-PGF)"/>
            <person name="Walter F."/>
            <person name="Albersmeier A."/>
            <person name="Kalinowski J."/>
            <person name="Ruckert C."/>
        </authorList>
    </citation>
    <scope>NUCLEOTIDE SEQUENCE [LARGE SCALE GENOMIC DNA]</scope>
    <source>
        <strain evidence="10 11">CGMCC 1.15896</strain>
    </source>
</reference>
<dbReference type="Pfam" id="PF00459">
    <property type="entry name" value="Inositol_P"/>
    <property type="match status" value="1"/>
</dbReference>
<dbReference type="PANTHER" id="PTHR20854:SF4">
    <property type="entry name" value="INOSITOL-1-MONOPHOSPHATASE-RELATED"/>
    <property type="match status" value="1"/>
</dbReference>
<evidence type="ECO:0000256" key="7">
    <source>
        <dbReference type="ARBA" id="ARBA00022801"/>
    </source>
</evidence>
<evidence type="ECO:0000313" key="10">
    <source>
        <dbReference type="EMBL" id="GGA49652.1"/>
    </source>
</evidence>
<evidence type="ECO:0000256" key="8">
    <source>
        <dbReference type="ARBA" id="ARBA00022842"/>
    </source>
</evidence>
<dbReference type="SUPFAM" id="SSF56655">
    <property type="entry name" value="Carbohydrate phosphatase"/>
    <property type="match status" value="1"/>
</dbReference>
<dbReference type="FunFam" id="3.30.540.10:FF:000003">
    <property type="entry name" value="Inositol-1-monophosphatase"/>
    <property type="match status" value="1"/>
</dbReference>
<dbReference type="EC" id="3.1.3.25" evidence="4"/>
<feature type="binding site" evidence="9">
    <location>
        <position position="219"/>
    </location>
    <ligand>
        <name>Mg(2+)</name>
        <dbReference type="ChEBI" id="CHEBI:18420"/>
        <label>1</label>
        <note>catalytic</note>
    </ligand>
</feature>
<feature type="binding site" evidence="9">
    <location>
        <position position="95"/>
    </location>
    <ligand>
        <name>Mg(2+)</name>
        <dbReference type="ChEBI" id="CHEBI:18420"/>
        <label>1</label>
        <note>catalytic</note>
    </ligand>
</feature>
<evidence type="ECO:0000313" key="11">
    <source>
        <dbReference type="Proteomes" id="UP000596977"/>
    </source>
</evidence>
<keyword evidence="8 9" id="KW-0460">Magnesium</keyword>
<comment type="similarity">
    <text evidence="3">Belongs to the inositol monophosphatase superfamily.</text>
</comment>
<evidence type="ECO:0000256" key="4">
    <source>
        <dbReference type="ARBA" id="ARBA00013106"/>
    </source>
</evidence>
<evidence type="ECO:0000256" key="6">
    <source>
        <dbReference type="ARBA" id="ARBA00022723"/>
    </source>
</evidence>
<organism evidence="10 11">
    <name type="scientific">Pelagibacterium lentulum</name>
    <dbReference type="NCBI Taxonomy" id="2029865"/>
    <lineage>
        <taxon>Bacteria</taxon>
        <taxon>Pseudomonadati</taxon>
        <taxon>Pseudomonadota</taxon>
        <taxon>Alphaproteobacteria</taxon>
        <taxon>Hyphomicrobiales</taxon>
        <taxon>Devosiaceae</taxon>
        <taxon>Pelagibacterium</taxon>
    </lineage>
</organism>
<accession>A0A916VXM2</accession>
<name>A0A916VXM2_9HYPH</name>
<comment type="caution">
    <text evidence="10">The sequence shown here is derived from an EMBL/GenBank/DDBJ whole genome shotgun (WGS) entry which is preliminary data.</text>
</comment>
<proteinExistence type="inferred from homology"/>
<dbReference type="PRINTS" id="PR00377">
    <property type="entry name" value="IMPHPHTASES"/>
</dbReference>
<evidence type="ECO:0000256" key="9">
    <source>
        <dbReference type="PIRSR" id="PIRSR600760-2"/>
    </source>
</evidence>
<dbReference type="Gene3D" id="3.30.540.10">
    <property type="entry name" value="Fructose-1,6-Bisphosphatase, subunit A, domain 1"/>
    <property type="match status" value="1"/>
</dbReference>
<comment type="cofactor">
    <cofactor evidence="2 9">
        <name>Mg(2+)</name>
        <dbReference type="ChEBI" id="CHEBI:18420"/>
    </cofactor>
</comment>
<dbReference type="RefSeq" id="WP_244640746.1">
    <property type="nucleotide sequence ID" value="NZ_BMKB01000003.1"/>
</dbReference>
<evidence type="ECO:0000256" key="3">
    <source>
        <dbReference type="ARBA" id="ARBA00009759"/>
    </source>
</evidence>
<feature type="binding site" evidence="9">
    <location>
        <position position="96"/>
    </location>
    <ligand>
        <name>Mg(2+)</name>
        <dbReference type="ChEBI" id="CHEBI:18420"/>
        <label>1</label>
        <note>catalytic</note>
    </ligand>
</feature>
<feature type="binding site" evidence="9">
    <location>
        <position position="93"/>
    </location>
    <ligand>
        <name>Mg(2+)</name>
        <dbReference type="ChEBI" id="CHEBI:18420"/>
        <label>2</label>
    </ligand>
</feature>
<gene>
    <name evidence="10" type="ORF">GCM10011499_19430</name>
</gene>
<dbReference type="GO" id="GO:0007165">
    <property type="term" value="P:signal transduction"/>
    <property type="evidence" value="ECO:0007669"/>
    <property type="project" value="TreeGrafter"/>
</dbReference>
<evidence type="ECO:0000256" key="2">
    <source>
        <dbReference type="ARBA" id="ARBA00001946"/>
    </source>
</evidence>
<dbReference type="Gene3D" id="3.40.190.80">
    <property type="match status" value="1"/>
</dbReference>
<evidence type="ECO:0000256" key="1">
    <source>
        <dbReference type="ARBA" id="ARBA00001033"/>
    </source>
</evidence>